<dbReference type="OrthoDB" id="1003898at2"/>
<evidence type="ECO:0000313" key="1">
    <source>
        <dbReference type="EMBL" id="BBL03029.1"/>
    </source>
</evidence>
<accession>A0A4Y1WRZ3</accession>
<sequence>MTRIEQIRREARDIQNLLECTTFSDIDSMVGRLDQLGVYYARSGALLSEVVGMRDAAVAKLFHDEKETILSLSPSLANKLIGSASSELNALEKWLDRINAACKHQCDNLRTMISFEKERMRL</sequence>
<dbReference type="EMBL" id="AP019735">
    <property type="protein sequence ID" value="BBL03029.1"/>
    <property type="molecule type" value="Genomic_DNA"/>
</dbReference>
<evidence type="ECO:0000313" key="2">
    <source>
        <dbReference type="Proteomes" id="UP000318946"/>
    </source>
</evidence>
<dbReference type="Proteomes" id="UP000318946">
    <property type="component" value="Chromosome"/>
</dbReference>
<protein>
    <recommendedName>
        <fullName evidence="3">Flagellar protein FlgN</fullName>
    </recommendedName>
</protein>
<dbReference type="KEGG" id="acou:A5CBH24_03420"/>
<keyword evidence="2" id="KW-1185">Reference proteome</keyword>
<gene>
    <name evidence="1" type="ORF">A5CBH24_03420</name>
</gene>
<dbReference type="AlphaFoldDB" id="A0A4Y1WRZ3"/>
<dbReference type="GeneID" id="78341066"/>
<evidence type="ECO:0008006" key="3">
    <source>
        <dbReference type="Google" id="ProtNLM"/>
    </source>
</evidence>
<dbReference type="RefSeq" id="WP_141412006.1">
    <property type="nucleotide sequence ID" value="NZ_AP019735.1"/>
</dbReference>
<name>A0A4Y1WRZ3_9BACT</name>
<reference evidence="2" key="1">
    <citation type="submission" date="2019-06" db="EMBL/GenBank/DDBJ databases">
        <title>Alistipes onderdonkii subsp. vulgaris subsp. nov., Alistipes dispar sp. nov. and Alistipes communis sp. nov., isolated from human faeces, and creation of Alistipes onderdonkii subsp. onderdonkii subsp. nov.</title>
        <authorList>
            <person name="Sakamoto M."/>
            <person name="Ikeyama N."/>
            <person name="Ogata Y."/>
            <person name="Suda W."/>
            <person name="Iino T."/>
            <person name="Hattori M."/>
            <person name="Ohkuma M."/>
        </authorList>
    </citation>
    <scope>NUCLEOTIDE SEQUENCE [LARGE SCALE GENOMIC DNA]</scope>
    <source>
        <strain evidence="2">5CBH24</strain>
    </source>
</reference>
<proteinExistence type="predicted"/>
<organism evidence="1 2">
    <name type="scientific">Alistipes communis</name>
    <dbReference type="NCBI Taxonomy" id="2585118"/>
    <lineage>
        <taxon>Bacteria</taxon>
        <taxon>Pseudomonadati</taxon>
        <taxon>Bacteroidota</taxon>
        <taxon>Bacteroidia</taxon>
        <taxon>Bacteroidales</taxon>
        <taxon>Rikenellaceae</taxon>
        <taxon>Alistipes</taxon>
    </lineage>
</organism>